<dbReference type="EMBL" id="MT161385">
    <property type="protein sequence ID" value="QJI53000.1"/>
    <property type="molecule type" value="Genomic_DNA"/>
</dbReference>
<sequence length="249" mass="26145">MADQSFVSDIRGFALSGSMDGLTVSAGPGVCYMKDGRRLINSTLLTYTIPAPVLGFVSAYAVPAPTGRMAALQVVSGDPAAAYLGTARHMPGNEFSRYLGSGMIVNVGNQLRLRPGRHLQVLPQGSMVMLDMASSTGGIPYNLLSGLTASTVQTLDLSGIVPITSRCARIQVMNGSNRAIYIGLASRGTVSKTNHLFEVLPGASPLLDVPLDPNRTCTLVQTTDSLLGLLGAILSGSSRVNCAGYYYDR</sequence>
<proteinExistence type="predicted"/>
<name>A0A858WJW3_9CAUD</name>
<evidence type="ECO:0000313" key="1">
    <source>
        <dbReference type="EMBL" id="QJI53000.1"/>
    </source>
</evidence>
<keyword evidence="2" id="KW-1185">Reference proteome</keyword>
<reference evidence="1" key="1">
    <citation type="submission" date="2020-03" db="EMBL/GenBank/DDBJ databases">
        <title>Development of an integrated pest management strategy to control Xanthomonas campestris pv. campestris by using bacteriophages.</title>
        <authorList>
            <person name="Holtappels D."/>
            <person name="Rombouts S."/>
            <person name="Lavigne R."/>
            <person name="Wagemans J."/>
        </authorList>
    </citation>
    <scope>NUCLEOTIDE SEQUENCE</scope>
</reference>
<accession>A0A858WJW3</accession>
<dbReference type="Proteomes" id="UP000671952">
    <property type="component" value="Segment"/>
</dbReference>
<evidence type="ECO:0000313" key="2">
    <source>
        <dbReference type="Proteomes" id="UP000671952"/>
    </source>
</evidence>
<organism evidence="1 2">
    <name type="scientific">Xanthomonas phage FoX4</name>
    <dbReference type="NCBI Taxonomy" id="2723900"/>
    <lineage>
        <taxon>Viruses</taxon>
        <taxon>Duplodnaviria</taxon>
        <taxon>Heunggongvirae</taxon>
        <taxon>Uroviricota</taxon>
        <taxon>Caudoviricetes</taxon>
        <taxon>Foxquatrovirus</taxon>
        <taxon>Foxquatrovirus fox4</taxon>
    </lineage>
</organism>
<protein>
    <submittedName>
        <fullName evidence="1">Putative tail assembly chaperone</fullName>
    </submittedName>
</protein>
<gene>
    <name evidence="1" type="ORF">XccvBFoX4_gp46</name>
</gene>